<evidence type="ECO:0000313" key="3">
    <source>
        <dbReference type="Proteomes" id="UP000198233"/>
    </source>
</evidence>
<dbReference type="EMBL" id="CP022272">
    <property type="protein sequence ID" value="ASJ98181.1"/>
    <property type="molecule type" value="Genomic_DNA"/>
</dbReference>
<dbReference type="AlphaFoldDB" id="A0AAC9XPL6"/>
<protein>
    <submittedName>
        <fullName evidence="2">Paraquat-inducible membrane protein A</fullName>
    </submittedName>
</protein>
<dbReference type="RefSeq" id="WP_088905586.1">
    <property type="nucleotide sequence ID" value="NZ_CP022272.1"/>
</dbReference>
<evidence type="ECO:0000256" key="1">
    <source>
        <dbReference type="SAM" id="Phobius"/>
    </source>
</evidence>
<keyword evidence="1" id="KW-0812">Transmembrane</keyword>
<dbReference type="KEGG" id="smav:CFF01_17180"/>
<feature type="transmembrane region" description="Helical" evidence="1">
    <location>
        <begin position="134"/>
        <end position="156"/>
    </location>
</feature>
<dbReference type="Proteomes" id="UP000198233">
    <property type="component" value="Chromosome"/>
</dbReference>
<reference evidence="2 3" key="1">
    <citation type="submission" date="2017-06" db="EMBL/GenBank/DDBJ databases">
        <title>Complete genome sequence of Shewanella marisflavi EP1 associated with anaerobic 2,4-dinitrotoluene reduction and salt tolerance.</title>
        <authorList>
            <person name="Huang J."/>
        </authorList>
    </citation>
    <scope>NUCLEOTIDE SEQUENCE [LARGE SCALE GENOMIC DNA]</scope>
    <source>
        <strain evidence="2 3">EP1</strain>
    </source>
</reference>
<gene>
    <name evidence="2" type="ORF">CFF01_17180</name>
</gene>
<proteinExistence type="predicted"/>
<sequence length="204" mass="22316">MPQRSKWPQLLVILIALGLLIPGLSLPMLSLDGQADKSKFAKTSIELMTEDSEVRGLLGSVSAFLGFNELEGQVEIYRKQRSILGTIEDLMQSGNLLVGILIATFSVIIPTLKLLAQAILVFAEGNAAARLTRLIDAIGKWSMADVFVVAIIVSYLAGNAKDQMGELFIMHAQLEIGFWFFTGYCLFAIASNMMMMSKPKQPST</sequence>
<keyword evidence="1" id="KW-0472">Membrane</keyword>
<keyword evidence="1" id="KW-1133">Transmembrane helix</keyword>
<evidence type="ECO:0000313" key="2">
    <source>
        <dbReference type="EMBL" id="ASJ98181.1"/>
    </source>
</evidence>
<accession>A0AAC9XPL6</accession>
<feature type="transmembrane region" description="Helical" evidence="1">
    <location>
        <begin position="96"/>
        <end position="122"/>
    </location>
</feature>
<feature type="transmembrane region" description="Helical" evidence="1">
    <location>
        <begin position="176"/>
        <end position="195"/>
    </location>
</feature>
<dbReference type="InterPro" id="IPR007498">
    <property type="entry name" value="PqiA-like"/>
</dbReference>
<organism evidence="2 3">
    <name type="scientific">Shewanella marisflavi</name>
    <dbReference type="NCBI Taxonomy" id="260364"/>
    <lineage>
        <taxon>Bacteria</taxon>
        <taxon>Pseudomonadati</taxon>
        <taxon>Pseudomonadota</taxon>
        <taxon>Gammaproteobacteria</taxon>
        <taxon>Alteromonadales</taxon>
        <taxon>Shewanellaceae</taxon>
        <taxon>Shewanella</taxon>
    </lineage>
</organism>
<dbReference type="Pfam" id="PF04403">
    <property type="entry name" value="PqiA"/>
    <property type="match status" value="1"/>
</dbReference>
<name>A0AAC9XPL6_9GAMM</name>